<evidence type="ECO:0000256" key="1">
    <source>
        <dbReference type="ARBA" id="ARBA00023015"/>
    </source>
</evidence>
<dbReference type="InterPro" id="IPR036388">
    <property type="entry name" value="WH-like_DNA-bd_sf"/>
</dbReference>
<dbReference type="InterPro" id="IPR036390">
    <property type="entry name" value="WH_DNA-bd_sf"/>
</dbReference>
<dbReference type="AlphaFoldDB" id="A0AAW4PWH5"/>
<keyword evidence="1" id="KW-0805">Transcription regulation</keyword>
<comment type="caution">
    <text evidence="5">The sequence shown here is derived from an EMBL/GenBank/DDBJ whole genome shotgun (WGS) entry which is preliminary data.</text>
</comment>
<dbReference type="PANTHER" id="PTHR33204:SF18">
    <property type="entry name" value="TRANSCRIPTIONAL REGULATORY PROTEIN"/>
    <property type="match status" value="1"/>
</dbReference>
<gene>
    <name evidence="5" type="ORF">EGH21_21055</name>
</gene>
<sequence length="124" mass="14028">MHDSSDGLQVWCAGEEWCPVTSTATLICRKWHPVIIHRLLNDGPLGFSALQDQVDGVSSKVLSDSLEDLQEKKLIERSIVSEQPFRVEYSLTERGSELEPVVSAMENWGKRHLQPPEDEHSGRF</sequence>
<dbReference type="EMBL" id="RKLR01000015">
    <property type="protein sequence ID" value="MBX0325517.1"/>
    <property type="molecule type" value="Genomic_DNA"/>
</dbReference>
<organism evidence="5 6">
    <name type="scientific">Haloarcula rubra</name>
    <dbReference type="NCBI Taxonomy" id="2487747"/>
    <lineage>
        <taxon>Archaea</taxon>
        <taxon>Methanobacteriati</taxon>
        <taxon>Methanobacteriota</taxon>
        <taxon>Stenosarchaea group</taxon>
        <taxon>Halobacteria</taxon>
        <taxon>Halobacteriales</taxon>
        <taxon>Haloarculaceae</taxon>
        <taxon>Haloarcula</taxon>
    </lineage>
</organism>
<name>A0AAW4PWH5_9EURY</name>
<dbReference type="Pfam" id="PF01638">
    <property type="entry name" value="HxlR"/>
    <property type="match status" value="1"/>
</dbReference>
<evidence type="ECO:0000256" key="3">
    <source>
        <dbReference type="ARBA" id="ARBA00023163"/>
    </source>
</evidence>
<dbReference type="Proteomes" id="UP001430377">
    <property type="component" value="Unassembled WGS sequence"/>
</dbReference>
<protein>
    <submittedName>
        <fullName evidence="5">Helix-turn-helix transcriptional regulator</fullName>
    </submittedName>
</protein>
<proteinExistence type="predicted"/>
<evidence type="ECO:0000313" key="6">
    <source>
        <dbReference type="Proteomes" id="UP001430377"/>
    </source>
</evidence>
<accession>A0AAW4PWH5</accession>
<dbReference type="SUPFAM" id="SSF46785">
    <property type="entry name" value="Winged helix' DNA-binding domain"/>
    <property type="match status" value="1"/>
</dbReference>
<dbReference type="PANTHER" id="PTHR33204">
    <property type="entry name" value="TRANSCRIPTIONAL REGULATOR, MARR FAMILY"/>
    <property type="match status" value="1"/>
</dbReference>
<dbReference type="RefSeq" id="WP_220620379.1">
    <property type="nucleotide sequence ID" value="NZ_RKLR01000015.1"/>
</dbReference>
<reference evidence="5 6" key="1">
    <citation type="submission" date="2021-06" db="EMBL/GenBank/DDBJ databases">
        <title>Halomicroarcula sp. a new haloarchaeum isolated from saline soil.</title>
        <authorList>
            <person name="Duran-Viseras A."/>
            <person name="Sanchez-Porro C."/>
            <person name="Ventosa A."/>
        </authorList>
    </citation>
    <scope>NUCLEOTIDE SEQUENCE [LARGE SCALE GENOMIC DNA]</scope>
    <source>
        <strain evidence="5 6">F13</strain>
    </source>
</reference>
<evidence type="ECO:0000313" key="5">
    <source>
        <dbReference type="EMBL" id="MBX0325517.1"/>
    </source>
</evidence>
<keyword evidence="3" id="KW-0804">Transcription</keyword>
<keyword evidence="6" id="KW-1185">Reference proteome</keyword>
<dbReference type="InterPro" id="IPR002577">
    <property type="entry name" value="HTH_HxlR"/>
</dbReference>
<dbReference type="Gene3D" id="1.10.10.10">
    <property type="entry name" value="Winged helix-like DNA-binding domain superfamily/Winged helix DNA-binding domain"/>
    <property type="match status" value="1"/>
</dbReference>
<keyword evidence="2" id="KW-0238">DNA-binding</keyword>
<feature type="domain" description="HTH hxlR-type" evidence="4">
    <location>
        <begin position="18"/>
        <end position="117"/>
    </location>
</feature>
<evidence type="ECO:0000256" key="2">
    <source>
        <dbReference type="ARBA" id="ARBA00023125"/>
    </source>
</evidence>
<dbReference type="GO" id="GO:0003677">
    <property type="term" value="F:DNA binding"/>
    <property type="evidence" value="ECO:0007669"/>
    <property type="project" value="UniProtKB-KW"/>
</dbReference>
<evidence type="ECO:0000259" key="4">
    <source>
        <dbReference type="PROSITE" id="PS51118"/>
    </source>
</evidence>
<dbReference type="PROSITE" id="PS51118">
    <property type="entry name" value="HTH_HXLR"/>
    <property type="match status" value="1"/>
</dbReference>